<keyword evidence="4" id="KW-0378">Hydrolase</keyword>
<keyword evidence="8" id="KW-0238">DNA-binding</keyword>
<dbReference type="GO" id="GO:0005524">
    <property type="term" value="F:ATP binding"/>
    <property type="evidence" value="ECO:0007669"/>
    <property type="project" value="UniProtKB-KW"/>
</dbReference>
<dbReference type="Gene3D" id="3.40.50.300">
    <property type="entry name" value="P-loop containing nucleotide triphosphate hydrolases"/>
    <property type="match status" value="2"/>
</dbReference>
<evidence type="ECO:0000256" key="1">
    <source>
        <dbReference type="ARBA" id="ARBA00022722"/>
    </source>
</evidence>
<accession>A0A840IC89</accession>
<dbReference type="SUPFAM" id="SSF52540">
    <property type="entry name" value="P-loop containing nucleoside triphosphate hydrolases"/>
    <property type="match status" value="1"/>
</dbReference>
<dbReference type="InterPro" id="IPR014017">
    <property type="entry name" value="DNA_helicase_UvrD-like_C"/>
</dbReference>
<sequence length="977" mass="105249">MSLKLVIGPANAAKAGAALGAFRARLRLDPWLVVPTAADVAHYERELAQDGPRRGGRVATFSGFVREVAERAGYAARVVAPLQRERLVADAIAAAQLQELAPIAASRGFLHAAGAFVSELERTLLTPQRLTAAVRALPDAPPALHEVAAIYDRYARGLDRLGRVDAELFAWRALDALRDRPGAWGDTPVVFYGFDDFTTLERDAIETLARVVGADVTVSLTYEPGRAAFAGRATTVQELSQFATEIEQLPALDDWYEPESRGALHAVERGLFEPGAAPVEAGDAVRLLVSGGERAEVELVAATVRELLGEGVPGEEIAVVFRSPARSASLVEQVFGAYGIPHALDWQVPLAHTALGRGLLALARCALLPDEARPADLLAYLRTPGRLQRLELADRLELAVRRRALVRFADARAAWEEAPGGWPLREIDRLRGAAADGPAALLEALAREARALFAAPHRAQARVLDAAEEADARALATLLGALEQLGELAAVAPRRAAELLEPAALLATLAELEVALGEPAREGAVLVADPLAIRARRFDTVIVCGLQEGEFPRPAHPEPFLSDDVRRELNAAAGLRLAPREDALADERYLFYATVSRPRRRLILSCRDADEDGNPALPSFFVEDVRALLRELPETHRPLSAVTWPLEQAPTAAERQRAEALAGPRVRPRPIQPLSSAATGLLRQRDVLSAGALEKYARCPVRWLVESELQPERFEPDPEAMTRGSCIHAVLERTLRRLSWPLDDAALAEAEAVVREIVADEAPRFTLGRGAAAQAAAAHEIAADVLRLLRHEAEAGGAFRPAELELQFGMAGEEGALPALELEGDGAAAGLLRLRGVIDRVDLDGAGRALVRDYKSGRRRAEWPVARWQSGDQLQVALYMVAVRQLLGREPAGGVYQPLRGEDLRARGVVRADVNAGTLVVDTDRRDAEELEAELEAASLRACQLAAQLRAGELVPSPDSCAMGGCAYPGICRVVDA</sequence>
<protein>
    <submittedName>
        <fullName evidence="11">ATP-dependent helicase/DNAse subunit B</fullName>
    </submittedName>
</protein>
<reference evidence="11 12" key="1">
    <citation type="submission" date="2020-08" db="EMBL/GenBank/DDBJ databases">
        <title>Genomic Encyclopedia of Archaeal and Bacterial Type Strains, Phase II (KMG-II): from individual species to whole genera.</title>
        <authorList>
            <person name="Goeker M."/>
        </authorList>
    </citation>
    <scope>NUCLEOTIDE SEQUENCE [LARGE SCALE GENOMIC DNA]</scope>
    <source>
        <strain evidence="11 12">DSM 23288</strain>
    </source>
</reference>
<evidence type="ECO:0000259" key="10">
    <source>
        <dbReference type="PROSITE" id="PS51217"/>
    </source>
</evidence>
<keyword evidence="12" id="KW-1185">Reference proteome</keyword>
<evidence type="ECO:0000256" key="2">
    <source>
        <dbReference type="ARBA" id="ARBA00022741"/>
    </source>
</evidence>
<dbReference type="AlphaFoldDB" id="A0A840IC89"/>
<keyword evidence="5 11" id="KW-0347">Helicase</keyword>
<evidence type="ECO:0000256" key="7">
    <source>
        <dbReference type="ARBA" id="ARBA00022840"/>
    </source>
</evidence>
<dbReference type="GO" id="GO:0006310">
    <property type="term" value="P:DNA recombination"/>
    <property type="evidence" value="ECO:0007669"/>
    <property type="project" value="TreeGrafter"/>
</dbReference>
<dbReference type="InterPro" id="IPR027417">
    <property type="entry name" value="P-loop_NTPase"/>
</dbReference>
<keyword evidence="6" id="KW-0269">Exonuclease</keyword>
<evidence type="ECO:0000313" key="11">
    <source>
        <dbReference type="EMBL" id="MBB4662547.1"/>
    </source>
</evidence>
<keyword evidence="7" id="KW-0067">ATP-binding</keyword>
<dbReference type="PANTHER" id="PTHR30591:SF1">
    <property type="entry name" value="RECBCD ENZYME SUBUNIT RECC"/>
    <property type="match status" value="1"/>
</dbReference>
<comment type="caution">
    <text evidence="11">The sequence shown here is derived from an EMBL/GenBank/DDBJ whole genome shotgun (WGS) entry which is preliminary data.</text>
</comment>
<dbReference type="GO" id="GO:0004386">
    <property type="term" value="F:helicase activity"/>
    <property type="evidence" value="ECO:0007669"/>
    <property type="project" value="UniProtKB-KW"/>
</dbReference>
<dbReference type="Pfam" id="PF12705">
    <property type="entry name" value="PDDEXK_1"/>
    <property type="match status" value="1"/>
</dbReference>
<evidence type="ECO:0000256" key="5">
    <source>
        <dbReference type="ARBA" id="ARBA00022806"/>
    </source>
</evidence>
<dbReference type="InterPro" id="IPR011604">
    <property type="entry name" value="PDDEXK-like_dom_sf"/>
</dbReference>
<keyword evidence="1" id="KW-0540">Nuclease</keyword>
<dbReference type="GO" id="GO:0003677">
    <property type="term" value="F:DNA binding"/>
    <property type="evidence" value="ECO:0007669"/>
    <property type="project" value="UniProtKB-KW"/>
</dbReference>
<feature type="domain" description="UvrD-like helicase C-terminal" evidence="10">
    <location>
        <begin position="250"/>
        <end position="517"/>
    </location>
</feature>
<evidence type="ECO:0000256" key="3">
    <source>
        <dbReference type="ARBA" id="ARBA00022763"/>
    </source>
</evidence>
<dbReference type="InterPro" id="IPR038726">
    <property type="entry name" value="PDDEXK_AddAB-type"/>
</dbReference>
<evidence type="ECO:0000256" key="9">
    <source>
        <dbReference type="ARBA" id="ARBA00023204"/>
    </source>
</evidence>
<dbReference type="EMBL" id="JACHNU010000002">
    <property type="protein sequence ID" value="MBB4662547.1"/>
    <property type="molecule type" value="Genomic_DNA"/>
</dbReference>
<keyword evidence="3" id="KW-0227">DNA damage</keyword>
<gene>
    <name evidence="11" type="ORF">BDZ31_002133</name>
</gene>
<dbReference type="RefSeq" id="WP_183341795.1">
    <property type="nucleotide sequence ID" value="NZ_JACHNU010000002.1"/>
</dbReference>
<dbReference type="PANTHER" id="PTHR30591">
    <property type="entry name" value="RECBCD ENZYME SUBUNIT RECC"/>
    <property type="match status" value="1"/>
</dbReference>
<evidence type="ECO:0000256" key="8">
    <source>
        <dbReference type="ARBA" id="ARBA00023125"/>
    </source>
</evidence>
<dbReference type="GO" id="GO:0006281">
    <property type="term" value="P:DNA repair"/>
    <property type="evidence" value="ECO:0007669"/>
    <property type="project" value="UniProtKB-KW"/>
</dbReference>
<dbReference type="InterPro" id="IPR011335">
    <property type="entry name" value="Restrct_endonuc-II-like"/>
</dbReference>
<proteinExistence type="predicted"/>
<dbReference type="Proteomes" id="UP000585272">
    <property type="component" value="Unassembled WGS sequence"/>
</dbReference>
<dbReference type="Gene3D" id="3.90.320.10">
    <property type="match status" value="1"/>
</dbReference>
<dbReference type="SUPFAM" id="SSF52980">
    <property type="entry name" value="Restriction endonuclease-like"/>
    <property type="match status" value="1"/>
</dbReference>
<dbReference type="PROSITE" id="PS51217">
    <property type="entry name" value="UVRD_HELICASE_CTER"/>
    <property type="match status" value="1"/>
</dbReference>
<evidence type="ECO:0000256" key="6">
    <source>
        <dbReference type="ARBA" id="ARBA00022839"/>
    </source>
</evidence>
<name>A0A840IC89_9ACTN</name>
<evidence type="ECO:0000313" key="12">
    <source>
        <dbReference type="Proteomes" id="UP000585272"/>
    </source>
</evidence>
<evidence type="ECO:0000256" key="4">
    <source>
        <dbReference type="ARBA" id="ARBA00022801"/>
    </source>
</evidence>
<keyword evidence="2" id="KW-0547">Nucleotide-binding</keyword>
<keyword evidence="9" id="KW-0234">DNA repair</keyword>
<organism evidence="11 12">
    <name type="scientific">Conexibacter arvalis</name>
    <dbReference type="NCBI Taxonomy" id="912552"/>
    <lineage>
        <taxon>Bacteria</taxon>
        <taxon>Bacillati</taxon>
        <taxon>Actinomycetota</taxon>
        <taxon>Thermoleophilia</taxon>
        <taxon>Solirubrobacterales</taxon>
        <taxon>Conexibacteraceae</taxon>
        <taxon>Conexibacter</taxon>
    </lineage>
</organism>
<dbReference type="GO" id="GO:0004527">
    <property type="term" value="F:exonuclease activity"/>
    <property type="evidence" value="ECO:0007669"/>
    <property type="project" value="UniProtKB-KW"/>
</dbReference>